<dbReference type="Proteomes" id="UP000655225">
    <property type="component" value="Unassembled WGS sequence"/>
</dbReference>
<keyword evidence="4" id="KW-0804">Transcription</keyword>
<dbReference type="Pfam" id="PF02365">
    <property type="entry name" value="NAM"/>
    <property type="match status" value="1"/>
</dbReference>
<evidence type="ECO:0000313" key="7">
    <source>
        <dbReference type="EMBL" id="KAF8377567.1"/>
    </source>
</evidence>
<dbReference type="GO" id="GO:0006355">
    <property type="term" value="P:regulation of DNA-templated transcription"/>
    <property type="evidence" value="ECO:0007669"/>
    <property type="project" value="InterPro"/>
</dbReference>
<keyword evidence="3" id="KW-0238">DNA-binding</keyword>
<sequence>MANPSNLKSSLVLLAPGFRIQFQPTEEQLFSYYLRNKNNHPLACASATDYSLFGYDVIKEIDFYSFEPSDLPLIASIPFAQAGSKKRSYFFVAKEASEREKRKTKGGFWKSEGWASDVVGEEELVLGTRETFVFYVGDSSCARLTDWVMYEYTPVRPHEGSFVLCCVFLKFQRENRNSEHLLSSYAVKSNASMRDVSSIQHDGVSTFGIGEAEMHDGKSVDADITITSSSIKLISDPNDQIVCGPTESFQLPVAISNPHVLVTLSDGIISGSSDSGDAGADDLMIDSFILEEDFLELDDLTSPLSDIDSS</sequence>
<accession>A0A834YCL7</accession>
<dbReference type="SUPFAM" id="SSF101941">
    <property type="entry name" value="NAC domain"/>
    <property type="match status" value="1"/>
</dbReference>
<dbReference type="EMBL" id="JABCRI010000024">
    <property type="protein sequence ID" value="KAF8377567.1"/>
    <property type="molecule type" value="Genomic_DNA"/>
</dbReference>
<organism evidence="7 8">
    <name type="scientific">Tetracentron sinense</name>
    <name type="common">Spur-leaf</name>
    <dbReference type="NCBI Taxonomy" id="13715"/>
    <lineage>
        <taxon>Eukaryota</taxon>
        <taxon>Viridiplantae</taxon>
        <taxon>Streptophyta</taxon>
        <taxon>Embryophyta</taxon>
        <taxon>Tracheophyta</taxon>
        <taxon>Spermatophyta</taxon>
        <taxon>Magnoliopsida</taxon>
        <taxon>Trochodendrales</taxon>
        <taxon>Trochodendraceae</taxon>
        <taxon>Tetracentron</taxon>
    </lineage>
</organism>
<feature type="domain" description="NAC" evidence="6">
    <location>
        <begin position="16"/>
        <end position="170"/>
    </location>
</feature>
<proteinExistence type="predicted"/>
<dbReference type="InterPro" id="IPR036093">
    <property type="entry name" value="NAC_dom_sf"/>
</dbReference>
<keyword evidence="5" id="KW-0539">Nucleus</keyword>
<gene>
    <name evidence="7" type="ORF">HHK36_030949</name>
</gene>
<name>A0A834YCL7_TETSI</name>
<evidence type="ECO:0000256" key="3">
    <source>
        <dbReference type="ARBA" id="ARBA00023125"/>
    </source>
</evidence>
<reference evidence="7 8" key="1">
    <citation type="submission" date="2020-04" db="EMBL/GenBank/DDBJ databases">
        <title>Plant Genome Project.</title>
        <authorList>
            <person name="Zhang R.-G."/>
        </authorList>
    </citation>
    <scope>NUCLEOTIDE SEQUENCE [LARGE SCALE GENOMIC DNA]</scope>
    <source>
        <strain evidence="7">YNK0</strain>
        <tissue evidence="7">Leaf</tissue>
    </source>
</reference>
<evidence type="ECO:0000256" key="4">
    <source>
        <dbReference type="ARBA" id="ARBA00023163"/>
    </source>
</evidence>
<dbReference type="PANTHER" id="PTHR31989">
    <property type="entry name" value="NAC DOMAIN-CONTAINING PROTEIN 82-RELATED"/>
    <property type="match status" value="1"/>
</dbReference>
<dbReference type="PROSITE" id="PS51005">
    <property type="entry name" value="NAC"/>
    <property type="match status" value="1"/>
</dbReference>
<protein>
    <recommendedName>
        <fullName evidence="6">NAC domain-containing protein</fullName>
    </recommendedName>
</protein>
<evidence type="ECO:0000256" key="1">
    <source>
        <dbReference type="ARBA" id="ARBA00004123"/>
    </source>
</evidence>
<evidence type="ECO:0000256" key="2">
    <source>
        <dbReference type="ARBA" id="ARBA00023015"/>
    </source>
</evidence>
<comment type="caution">
    <text evidence="7">The sequence shown here is derived from an EMBL/GenBank/DDBJ whole genome shotgun (WGS) entry which is preliminary data.</text>
</comment>
<evidence type="ECO:0000313" key="8">
    <source>
        <dbReference type="Proteomes" id="UP000655225"/>
    </source>
</evidence>
<dbReference type="OMA" id="MYEYTPV"/>
<dbReference type="OrthoDB" id="1674324at2759"/>
<dbReference type="GO" id="GO:0005634">
    <property type="term" value="C:nucleus"/>
    <property type="evidence" value="ECO:0007669"/>
    <property type="project" value="UniProtKB-SubCell"/>
</dbReference>
<dbReference type="Gene3D" id="2.170.150.80">
    <property type="entry name" value="NAC domain"/>
    <property type="match status" value="1"/>
</dbReference>
<comment type="subcellular location">
    <subcellularLocation>
        <location evidence="1">Nucleus</location>
    </subcellularLocation>
</comment>
<keyword evidence="2" id="KW-0805">Transcription regulation</keyword>
<evidence type="ECO:0000256" key="5">
    <source>
        <dbReference type="ARBA" id="ARBA00023242"/>
    </source>
</evidence>
<dbReference type="AlphaFoldDB" id="A0A834YCL7"/>
<keyword evidence="8" id="KW-1185">Reference proteome</keyword>
<dbReference type="InterPro" id="IPR003441">
    <property type="entry name" value="NAC-dom"/>
</dbReference>
<evidence type="ECO:0000259" key="6">
    <source>
        <dbReference type="PROSITE" id="PS51005"/>
    </source>
</evidence>
<dbReference type="GO" id="GO:0003677">
    <property type="term" value="F:DNA binding"/>
    <property type="evidence" value="ECO:0007669"/>
    <property type="project" value="UniProtKB-KW"/>
</dbReference>